<feature type="domain" description="Retrovirus-related Pol polyprotein from transposon TNT 1-94-like beta-barrel" evidence="1">
    <location>
        <begin position="35"/>
        <end position="77"/>
    </location>
</feature>
<dbReference type="Pfam" id="PF22936">
    <property type="entry name" value="Pol_BBD"/>
    <property type="match status" value="1"/>
</dbReference>
<reference evidence="2 3" key="2">
    <citation type="journal article" date="2017" name="Front. Plant Sci.">
        <title>Gene Classification and Mining of Molecular Markers Useful in Red Clover (Trifolium pratense) Breeding.</title>
        <authorList>
            <person name="Istvanek J."/>
            <person name="Dluhosova J."/>
            <person name="Dluhos P."/>
            <person name="Patkova L."/>
            <person name="Nedelnik J."/>
            <person name="Repkova J."/>
        </authorList>
    </citation>
    <scope>NUCLEOTIDE SEQUENCE [LARGE SCALE GENOMIC DNA]</scope>
    <source>
        <strain evidence="3">cv. Tatra</strain>
        <tissue evidence="2">Young leaves</tissue>
    </source>
</reference>
<dbReference type="Proteomes" id="UP000236291">
    <property type="component" value="Unassembled WGS sequence"/>
</dbReference>
<protein>
    <submittedName>
        <fullName evidence="2">Gag-pol polyprotein</fullName>
    </submittedName>
</protein>
<evidence type="ECO:0000259" key="1">
    <source>
        <dbReference type="Pfam" id="PF22936"/>
    </source>
</evidence>
<proteinExistence type="predicted"/>
<dbReference type="AlphaFoldDB" id="A0A2K3KC30"/>
<evidence type="ECO:0000313" key="2">
    <source>
        <dbReference type="EMBL" id="PNX63832.1"/>
    </source>
</evidence>
<name>A0A2K3KC30_TRIPR</name>
<sequence length="83" mass="8709">EKFQNFLAAQPHATSVSYVKGLNPSSLSSISSSIWIFDSGASHHMSYDCKSFLSLNPTSSMSVMTADGTPMSLAGIGIHNLGG</sequence>
<organism evidence="2 3">
    <name type="scientific">Trifolium pratense</name>
    <name type="common">Red clover</name>
    <dbReference type="NCBI Taxonomy" id="57577"/>
    <lineage>
        <taxon>Eukaryota</taxon>
        <taxon>Viridiplantae</taxon>
        <taxon>Streptophyta</taxon>
        <taxon>Embryophyta</taxon>
        <taxon>Tracheophyta</taxon>
        <taxon>Spermatophyta</taxon>
        <taxon>Magnoliopsida</taxon>
        <taxon>eudicotyledons</taxon>
        <taxon>Gunneridae</taxon>
        <taxon>Pentapetalae</taxon>
        <taxon>rosids</taxon>
        <taxon>fabids</taxon>
        <taxon>Fabales</taxon>
        <taxon>Fabaceae</taxon>
        <taxon>Papilionoideae</taxon>
        <taxon>50 kb inversion clade</taxon>
        <taxon>NPAAA clade</taxon>
        <taxon>Hologalegina</taxon>
        <taxon>IRL clade</taxon>
        <taxon>Trifolieae</taxon>
        <taxon>Trifolium</taxon>
    </lineage>
</organism>
<comment type="caution">
    <text evidence="2">The sequence shown here is derived from an EMBL/GenBank/DDBJ whole genome shotgun (WGS) entry which is preliminary data.</text>
</comment>
<accession>A0A2K3KC30</accession>
<dbReference type="EMBL" id="ASHM01091506">
    <property type="protein sequence ID" value="PNX63832.1"/>
    <property type="molecule type" value="Genomic_DNA"/>
</dbReference>
<feature type="non-terminal residue" evidence="2">
    <location>
        <position position="1"/>
    </location>
</feature>
<evidence type="ECO:0000313" key="3">
    <source>
        <dbReference type="Proteomes" id="UP000236291"/>
    </source>
</evidence>
<reference evidence="2 3" key="1">
    <citation type="journal article" date="2014" name="Am. J. Bot.">
        <title>Genome assembly and annotation for red clover (Trifolium pratense; Fabaceae).</title>
        <authorList>
            <person name="Istvanek J."/>
            <person name="Jaros M."/>
            <person name="Krenek A."/>
            <person name="Repkova J."/>
        </authorList>
    </citation>
    <scope>NUCLEOTIDE SEQUENCE [LARGE SCALE GENOMIC DNA]</scope>
    <source>
        <strain evidence="3">cv. Tatra</strain>
        <tissue evidence="2">Young leaves</tissue>
    </source>
</reference>
<dbReference type="InterPro" id="IPR054722">
    <property type="entry name" value="PolX-like_BBD"/>
</dbReference>
<gene>
    <name evidence="2" type="ORF">L195_g053710</name>
</gene>